<name>A0A839RPV9_9ACTN</name>
<dbReference type="Proteomes" id="UP000567922">
    <property type="component" value="Unassembled WGS sequence"/>
</dbReference>
<reference evidence="1 2" key="1">
    <citation type="submission" date="2020-08" db="EMBL/GenBank/DDBJ databases">
        <title>Sequencing the genomes of 1000 actinobacteria strains.</title>
        <authorList>
            <person name="Klenk H.-P."/>
        </authorList>
    </citation>
    <scope>NUCLEOTIDE SEQUENCE [LARGE SCALE GENOMIC DNA]</scope>
    <source>
        <strain evidence="1 2">DSM 45258</strain>
    </source>
</reference>
<protein>
    <submittedName>
        <fullName evidence="1">Uncharacterized protein</fullName>
    </submittedName>
</protein>
<keyword evidence="2" id="KW-1185">Reference proteome</keyword>
<organism evidence="1 2">
    <name type="scientific">Hoyosella altamirensis</name>
    <dbReference type="NCBI Taxonomy" id="616997"/>
    <lineage>
        <taxon>Bacteria</taxon>
        <taxon>Bacillati</taxon>
        <taxon>Actinomycetota</taxon>
        <taxon>Actinomycetes</taxon>
        <taxon>Mycobacteriales</taxon>
        <taxon>Hoyosellaceae</taxon>
        <taxon>Hoyosella</taxon>
    </lineage>
</organism>
<proteinExistence type="predicted"/>
<sequence>MTASGLEMDVVRPDLLEDDRFRRELAAHRLARDARSGVTASGQELAVVRPDLLEDDRFRRRAAGVRAGLRSARAAAEVRH</sequence>
<dbReference type="EMBL" id="JACHWS010000003">
    <property type="protein sequence ID" value="MBB3038570.1"/>
    <property type="molecule type" value="Genomic_DNA"/>
</dbReference>
<evidence type="ECO:0000313" key="1">
    <source>
        <dbReference type="EMBL" id="MBB3038570.1"/>
    </source>
</evidence>
<evidence type="ECO:0000313" key="2">
    <source>
        <dbReference type="Proteomes" id="UP000567922"/>
    </source>
</evidence>
<dbReference type="AlphaFoldDB" id="A0A839RPV9"/>
<comment type="caution">
    <text evidence="1">The sequence shown here is derived from an EMBL/GenBank/DDBJ whole genome shotgun (WGS) entry which is preliminary data.</text>
</comment>
<gene>
    <name evidence="1" type="ORF">FHU29_003039</name>
</gene>
<accession>A0A839RPV9</accession>